<accession>A0AAE7NW30</accession>
<dbReference type="PROSITE" id="PS50125">
    <property type="entry name" value="GUANYLATE_CYCLASE_2"/>
    <property type="match status" value="1"/>
</dbReference>
<dbReference type="InterPro" id="IPR029787">
    <property type="entry name" value="Nucleotide_cyclase"/>
</dbReference>
<dbReference type="RefSeq" id="WP_092212131.1">
    <property type="nucleotide sequence ID" value="NZ_CP030050.1"/>
</dbReference>
<dbReference type="GO" id="GO:0035556">
    <property type="term" value="P:intracellular signal transduction"/>
    <property type="evidence" value="ECO:0007669"/>
    <property type="project" value="InterPro"/>
</dbReference>
<name>A0AAE7NW30_9BRAD</name>
<evidence type="ECO:0000259" key="2">
    <source>
        <dbReference type="PROSITE" id="PS50125"/>
    </source>
</evidence>
<dbReference type="PANTHER" id="PTHR43081:SF19">
    <property type="entry name" value="PH-SENSITIVE ADENYLATE CYCLASE RV1264"/>
    <property type="match status" value="1"/>
</dbReference>
<organism evidence="3 4">
    <name type="scientific">Bradyrhizobium arachidis</name>
    <dbReference type="NCBI Taxonomy" id="858423"/>
    <lineage>
        <taxon>Bacteria</taxon>
        <taxon>Pseudomonadati</taxon>
        <taxon>Pseudomonadota</taxon>
        <taxon>Alphaproteobacteria</taxon>
        <taxon>Hyphomicrobiales</taxon>
        <taxon>Nitrobacteraceae</taxon>
        <taxon>Bradyrhizobium</taxon>
    </lineage>
</organism>
<feature type="domain" description="Guanylate cyclase" evidence="2">
    <location>
        <begin position="34"/>
        <end position="149"/>
    </location>
</feature>
<dbReference type="EMBL" id="CP030050">
    <property type="protein sequence ID" value="QOZ72822.1"/>
    <property type="molecule type" value="Genomic_DNA"/>
</dbReference>
<dbReference type="PANTHER" id="PTHR43081">
    <property type="entry name" value="ADENYLATE CYCLASE, TERMINAL-DIFFERENTIATION SPECIFIC-RELATED"/>
    <property type="match status" value="1"/>
</dbReference>
<dbReference type="SUPFAM" id="SSF55073">
    <property type="entry name" value="Nucleotide cyclase"/>
    <property type="match status" value="1"/>
</dbReference>
<dbReference type="Gene3D" id="3.30.70.1230">
    <property type="entry name" value="Nucleotide cyclase"/>
    <property type="match status" value="1"/>
</dbReference>
<dbReference type="GO" id="GO:0004016">
    <property type="term" value="F:adenylate cyclase activity"/>
    <property type="evidence" value="ECO:0007669"/>
    <property type="project" value="UniProtKB-ARBA"/>
</dbReference>
<reference evidence="3 4" key="1">
    <citation type="submission" date="2018-06" db="EMBL/GenBank/DDBJ databases">
        <title>Comparative genomics of Bradyrhizobium nodulating Arachidis hypogaea.</title>
        <authorList>
            <person name="Li Y."/>
        </authorList>
    </citation>
    <scope>NUCLEOTIDE SEQUENCE [LARGE SCALE GENOMIC DNA]</scope>
    <source>
        <strain evidence="3 4">CCBAU 051107</strain>
    </source>
</reference>
<protein>
    <submittedName>
        <fullName evidence="3">Adenylate/guanylate cyclase domain-containing protein</fullName>
    </submittedName>
</protein>
<dbReference type="KEGG" id="barh:WN72_46060"/>
<evidence type="ECO:0000313" key="3">
    <source>
        <dbReference type="EMBL" id="QOZ72822.1"/>
    </source>
</evidence>
<evidence type="ECO:0000313" key="4">
    <source>
        <dbReference type="Proteomes" id="UP000594015"/>
    </source>
</evidence>
<dbReference type="AlphaFoldDB" id="A0AAE7NW30"/>
<dbReference type="InterPro" id="IPR050697">
    <property type="entry name" value="Adenylyl/Guanylyl_Cyclase_3/4"/>
</dbReference>
<feature type="region of interest" description="Disordered" evidence="1">
    <location>
        <begin position="222"/>
        <end position="244"/>
    </location>
</feature>
<dbReference type="CDD" id="cd07302">
    <property type="entry name" value="CHD"/>
    <property type="match status" value="1"/>
</dbReference>
<dbReference type="Pfam" id="PF00211">
    <property type="entry name" value="Guanylate_cyc"/>
    <property type="match status" value="1"/>
</dbReference>
<dbReference type="Proteomes" id="UP000594015">
    <property type="component" value="Chromosome"/>
</dbReference>
<gene>
    <name evidence="3" type="ORF">WN72_46060</name>
</gene>
<proteinExistence type="predicted"/>
<evidence type="ECO:0000256" key="1">
    <source>
        <dbReference type="SAM" id="MobiDB-lite"/>
    </source>
</evidence>
<dbReference type="GO" id="GO:0006171">
    <property type="term" value="P:cAMP biosynthetic process"/>
    <property type="evidence" value="ECO:0007669"/>
    <property type="project" value="TreeGrafter"/>
</dbReference>
<dbReference type="InterPro" id="IPR001054">
    <property type="entry name" value="A/G_cyclase"/>
</dbReference>
<sequence>MKLRMLTESRVAMPETPGRRARRDLPALERRWGAVLAVDIVGYSRLTILDAELAYFLYKSHRRELLDPKLGEYGARFFKSTGDGILAEFETAIDATCCAVDIQKGMIERGRGAAKDKQIIFRMGLSCGPILADVEDIYGHDVNVAARLQTIAPAGGIAMTDEIATRVESVLAMQLDDVGEQYFHNMGRPVRVFQCSFDDDAIEPRTRTKQLKGSQPLRRSVQRVMRSALSDKESNRSGRVMRLS</sequence>